<keyword evidence="3" id="KW-1185">Reference proteome</keyword>
<name>A0ABR2Z8S0_9AGAR</name>
<dbReference type="EMBL" id="JBBXMP010000597">
    <property type="protein sequence ID" value="KAL0057299.1"/>
    <property type="molecule type" value="Genomic_DNA"/>
</dbReference>
<reference evidence="2 3" key="1">
    <citation type="submission" date="2024-05" db="EMBL/GenBank/DDBJ databases">
        <title>A draft genome resource for the thread blight pathogen Marasmius tenuissimus strain MS-2.</title>
        <authorList>
            <person name="Yulfo-Soto G.E."/>
            <person name="Baruah I.K."/>
            <person name="Amoako-Attah I."/>
            <person name="Bukari Y."/>
            <person name="Meinhardt L.W."/>
            <person name="Bailey B.A."/>
            <person name="Cohen S.P."/>
        </authorList>
    </citation>
    <scope>NUCLEOTIDE SEQUENCE [LARGE SCALE GENOMIC DNA]</scope>
    <source>
        <strain evidence="2 3">MS-2</strain>
    </source>
</reference>
<protein>
    <submittedName>
        <fullName evidence="2">Uncharacterized protein</fullName>
    </submittedName>
</protein>
<feature type="non-terminal residue" evidence="2">
    <location>
        <position position="1"/>
    </location>
</feature>
<evidence type="ECO:0000313" key="2">
    <source>
        <dbReference type="EMBL" id="KAL0057299.1"/>
    </source>
</evidence>
<feature type="compositionally biased region" description="Basic residues" evidence="1">
    <location>
        <begin position="1"/>
        <end position="16"/>
    </location>
</feature>
<proteinExistence type="predicted"/>
<evidence type="ECO:0000256" key="1">
    <source>
        <dbReference type="SAM" id="MobiDB-lite"/>
    </source>
</evidence>
<feature type="region of interest" description="Disordered" evidence="1">
    <location>
        <begin position="1"/>
        <end position="83"/>
    </location>
</feature>
<accession>A0ABR2Z8S0</accession>
<gene>
    <name evidence="2" type="ORF">AAF712_016068</name>
</gene>
<organism evidence="2 3">
    <name type="scientific">Marasmius tenuissimus</name>
    <dbReference type="NCBI Taxonomy" id="585030"/>
    <lineage>
        <taxon>Eukaryota</taxon>
        <taxon>Fungi</taxon>
        <taxon>Dikarya</taxon>
        <taxon>Basidiomycota</taxon>
        <taxon>Agaricomycotina</taxon>
        <taxon>Agaricomycetes</taxon>
        <taxon>Agaricomycetidae</taxon>
        <taxon>Agaricales</taxon>
        <taxon>Marasmiineae</taxon>
        <taxon>Marasmiaceae</taxon>
        <taxon>Marasmius</taxon>
    </lineage>
</organism>
<feature type="compositionally biased region" description="Low complexity" evidence="1">
    <location>
        <begin position="55"/>
        <end position="67"/>
    </location>
</feature>
<dbReference type="Proteomes" id="UP001437256">
    <property type="component" value="Unassembled WGS sequence"/>
</dbReference>
<evidence type="ECO:0000313" key="3">
    <source>
        <dbReference type="Proteomes" id="UP001437256"/>
    </source>
</evidence>
<sequence>EKKPWRNLASLKKKQRKLEQKCAKATRSLHKARNALSAMETALDAGSSHSAKGPSVSYTATTSSDSTSFRDDKDETTTSAWGTGVDPVTNVDVAFDFAESLSWSNLELHPLSGDIPSTFTSFSAAPLTQDSDFPMSDESLLSYLSSLLDPTEESNHLFGLKPEIYPLEPQFDAVVYTTNSLMGDFNEPPGMSSKTQYDLGLGFELGDDLFAWLSPQ</sequence>
<comment type="caution">
    <text evidence="2">The sequence shown here is derived from an EMBL/GenBank/DDBJ whole genome shotgun (WGS) entry which is preliminary data.</text>
</comment>